<evidence type="ECO:0000256" key="6">
    <source>
        <dbReference type="ARBA" id="ARBA00022801"/>
    </source>
</evidence>
<comment type="catalytic activity">
    <reaction evidence="1">
        <text>Thiol-dependent hydrolysis of ester, thioester, amide, peptide and isopeptide bonds formed by the C-terminal Gly of ubiquitin (a 76-residue protein attached to proteins as an intracellular targeting signal).</text>
        <dbReference type="EC" id="3.4.19.12"/>
    </reaction>
</comment>
<dbReference type="Proteomes" id="UP000815325">
    <property type="component" value="Unassembled WGS sequence"/>
</dbReference>
<name>A0ABQ7G497_DUNSA</name>
<evidence type="ECO:0000256" key="4">
    <source>
        <dbReference type="ARBA" id="ARBA00022670"/>
    </source>
</evidence>
<dbReference type="InterPro" id="IPR001394">
    <property type="entry name" value="Peptidase_C19_UCH"/>
</dbReference>
<reference evidence="9" key="1">
    <citation type="submission" date="2017-08" db="EMBL/GenBank/DDBJ databases">
        <authorList>
            <person name="Polle J.E."/>
            <person name="Barry K."/>
            <person name="Cushman J."/>
            <person name="Schmutz J."/>
            <person name="Tran D."/>
            <person name="Hathwaick L.T."/>
            <person name="Yim W.C."/>
            <person name="Jenkins J."/>
            <person name="Mckie-Krisberg Z.M."/>
            <person name="Prochnik S."/>
            <person name="Lindquist E."/>
            <person name="Dockter R.B."/>
            <person name="Adam C."/>
            <person name="Molina H."/>
            <person name="Bunkerborg J."/>
            <person name="Jin E."/>
            <person name="Buchheim M."/>
            <person name="Magnuson J."/>
        </authorList>
    </citation>
    <scope>NUCLEOTIDE SEQUENCE</scope>
    <source>
        <strain evidence="9">CCAP 19/18</strain>
    </source>
</reference>
<gene>
    <name evidence="9" type="ORF">DUNSADRAFT_16082</name>
</gene>
<sequence>MQKSRGEMQSYIPGYTPYHSGTSMLGEPSSSYGGHVPGAIAAGLKGGGGGTSSLRHSTDSWRARAAIASLYKHYRQLEGKGSEVEQAEEAWQYARTWHDSVIDDIFGGMLQSTLRCNNCKRESHCFEPFIDLALPIPAPSKGHTTLEACLEAFFAREELDGSECYKCESCKRCCHHSKAMQLWHPPPVLLLSLKRFSQKTGTSIFSRFRSTAKNNASVDLELEALDLSRFCNQVALKLFQRGRRRGSPVYELIGMSHHSGSLEGGHYTASARSAADGKWYSFNDSIVKRQEARLDGGSAYVLVYRQVHAGGSGGSNAVACL</sequence>
<evidence type="ECO:0000256" key="3">
    <source>
        <dbReference type="ARBA" id="ARBA00012759"/>
    </source>
</evidence>
<keyword evidence="10" id="KW-1185">Reference proteome</keyword>
<dbReference type="PANTHER" id="PTHR21646:SF24">
    <property type="entry name" value="UBIQUITIN CARBOXYL-TERMINAL HYDROLASE"/>
    <property type="match status" value="1"/>
</dbReference>
<organism evidence="9 10">
    <name type="scientific">Dunaliella salina</name>
    <name type="common">Green alga</name>
    <name type="synonym">Protococcus salinus</name>
    <dbReference type="NCBI Taxonomy" id="3046"/>
    <lineage>
        <taxon>Eukaryota</taxon>
        <taxon>Viridiplantae</taxon>
        <taxon>Chlorophyta</taxon>
        <taxon>core chlorophytes</taxon>
        <taxon>Chlorophyceae</taxon>
        <taxon>CS clade</taxon>
        <taxon>Chlamydomonadales</taxon>
        <taxon>Dunaliellaceae</taxon>
        <taxon>Dunaliella</taxon>
    </lineage>
</organism>
<dbReference type="CDD" id="cd02674">
    <property type="entry name" value="Peptidase_C19R"/>
    <property type="match status" value="1"/>
</dbReference>
<keyword evidence="7" id="KW-0788">Thiol protease</keyword>
<evidence type="ECO:0000256" key="7">
    <source>
        <dbReference type="ARBA" id="ARBA00022807"/>
    </source>
</evidence>
<dbReference type="EC" id="3.4.19.12" evidence="3"/>
<feature type="domain" description="USP" evidence="8">
    <location>
        <begin position="1"/>
        <end position="307"/>
    </location>
</feature>
<proteinExistence type="inferred from homology"/>
<dbReference type="PANTHER" id="PTHR21646">
    <property type="entry name" value="UBIQUITIN CARBOXYL-TERMINAL HYDROLASE"/>
    <property type="match status" value="1"/>
</dbReference>
<dbReference type="Gene3D" id="3.90.70.10">
    <property type="entry name" value="Cysteine proteinases"/>
    <property type="match status" value="1"/>
</dbReference>
<dbReference type="InterPro" id="IPR050185">
    <property type="entry name" value="Ub_carboxyl-term_hydrolase"/>
</dbReference>
<accession>A0ABQ7G497</accession>
<evidence type="ECO:0000256" key="1">
    <source>
        <dbReference type="ARBA" id="ARBA00000707"/>
    </source>
</evidence>
<evidence type="ECO:0000313" key="9">
    <source>
        <dbReference type="EMBL" id="KAF5829439.1"/>
    </source>
</evidence>
<keyword evidence="4" id="KW-0645">Protease</keyword>
<dbReference type="EMBL" id="MU070160">
    <property type="protein sequence ID" value="KAF5829439.1"/>
    <property type="molecule type" value="Genomic_DNA"/>
</dbReference>
<dbReference type="InterPro" id="IPR018200">
    <property type="entry name" value="USP_CS"/>
</dbReference>
<evidence type="ECO:0000313" key="10">
    <source>
        <dbReference type="Proteomes" id="UP000815325"/>
    </source>
</evidence>
<comment type="similarity">
    <text evidence="2">Belongs to the peptidase C19 family.</text>
</comment>
<evidence type="ECO:0000259" key="8">
    <source>
        <dbReference type="PROSITE" id="PS50235"/>
    </source>
</evidence>
<dbReference type="SUPFAM" id="SSF54001">
    <property type="entry name" value="Cysteine proteinases"/>
    <property type="match status" value="1"/>
</dbReference>
<keyword evidence="5" id="KW-0833">Ubl conjugation pathway</keyword>
<dbReference type="Pfam" id="PF00443">
    <property type="entry name" value="UCH"/>
    <property type="match status" value="1"/>
</dbReference>
<dbReference type="PROSITE" id="PS50235">
    <property type="entry name" value="USP_3"/>
    <property type="match status" value="1"/>
</dbReference>
<comment type="caution">
    <text evidence="9">The sequence shown here is derived from an EMBL/GenBank/DDBJ whole genome shotgun (WGS) entry which is preliminary data.</text>
</comment>
<evidence type="ECO:0000256" key="5">
    <source>
        <dbReference type="ARBA" id="ARBA00022786"/>
    </source>
</evidence>
<dbReference type="InterPro" id="IPR038765">
    <property type="entry name" value="Papain-like_cys_pep_sf"/>
</dbReference>
<evidence type="ECO:0000256" key="2">
    <source>
        <dbReference type="ARBA" id="ARBA00009085"/>
    </source>
</evidence>
<protein>
    <recommendedName>
        <fullName evidence="3">ubiquitinyl hydrolase 1</fullName>
        <ecNumber evidence="3">3.4.19.12</ecNumber>
    </recommendedName>
</protein>
<dbReference type="InterPro" id="IPR028889">
    <property type="entry name" value="USP"/>
</dbReference>
<dbReference type="PROSITE" id="PS00973">
    <property type="entry name" value="USP_2"/>
    <property type="match status" value="1"/>
</dbReference>
<keyword evidence="6" id="KW-0378">Hydrolase</keyword>